<organism evidence="1 2">
    <name type="scientific">Photobacterium chitinilyticum</name>
    <dbReference type="NCBI Taxonomy" id="2485123"/>
    <lineage>
        <taxon>Bacteria</taxon>
        <taxon>Pseudomonadati</taxon>
        <taxon>Pseudomonadota</taxon>
        <taxon>Gammaproteobacteria</taxon>
        <taxon>Vibrionales</taxon>
        <taxon>Vibrionaceae</taxon>
        <taxon>Photobacterium</taxon>
    </lineage>
</organism>
<sequence length="79" mass="8692">MNAEANWFSENGHLITTIGRVAYDAYKCLFSLKTSSTITEQENFNMLATKNDPSSKKTIATLPVRPCAITPAIRCAPLN</sequence>
<dbReference type="AlphaFoldDB" id="A0A444JHQ6"/>
<keyword evidence="2" id="KW-1185">Reference proteome</keyword>
<evidence type="ECO:0000313" key="2">
    <source>
        <dbReference type="Proteomes" id="UP000287563"/>
    </source>
</evidence>
<dbReference type="Proteomes" id="UP000287563">
    <property type="component" value="Unassembled WGS sequence"/>
</dbReference>
<dbReference type="RefSeq" id="WP_233353534.1">
    <property type="nucleotide sequence ID" value="NZ_RJLM01000228.1"/>
</dbReference>
<name>A0A444JHQ6_9GAMM</name>
<dbReference type="EMBL" id="RJLM01000228">
    <property type="protein sequence ID" value="RWX52595.1"/>
    <property type="molecule type" value="Genomic_DNA"/>
</dbReference>
<feature type="non-terminal residue" evidence="1">
    <location>
        <position position="79"/>
    </location>
</feature>
<accession>A0A444JHQ6</accession>
<proteinExistence type="predicted"/>
<evidence type="ECO:0000313" key="1">
    <source>
        <dbReference type="EMBL" id="RWX52595.1"/>
    </source>
</evidence>
<reference evidence="1 2" key="1">
    <citation type="submission" date="2018-11" db="EMBL/GenBank/DDBJ databases">
        <title>Photobacterium sp. BEI247 sp. nov., a marine bacterium isolated from Yongle Blue Hole in the South China Sea.</title>
        <authorList>
            <person name="Wang X."/>
        </authorList>
    </citation>
    <scope>NUCLEOTIDE SEQUENCE [LARGE SCALE GENOMIC DNA]</scope>
    <source>
        <strain evidence="2">BEI247</strain>
    </source>
</reference>
<comment type="caution">
    <text evidence="1">The sequence shown here is derived from an EMBL/GenBank/DDBJ whole genome shotgun (WGS) entry which is preliminary data.</text>
</comment>
<gene>
    <name evidence="1" type="ORF">EDI28_26870</name>
</gene>
<protein>
    <submittedName>
        <fullName evidence="1">Uncharacterized protein</fullName>
    </submittedName>
</protein>